<protein>
    <recommendedName>
        <fullName evidence="4">(+)RNA virus helicase C-terminal domain-containing protein</fullName>
    </recommendedName>
</protein>
<evidence type="ECO:0000256" key="1">
    <source>
        <dbReference type="SAM" id="MobiDB-lite"/>
    </source>
</evidence>
<gene>
    <name evidence="2" type="ORF">EVAR_85727_1</name>
</gene>
<dbReference type="EMBL" id="BGZK01001057">
    <property type="protein sequence ID" value="GBP69959.1"/>
    <property type="molecule type" value="Genomic_DNA"/>
</dbReference>
<organism evidence="2 3">
    <name type="scientific">Eumeta variegata</name>
    <name type="common">Bagworm moth</name>
    <name type="synonym">Eumeta japonica</name>
    <dbReference type="NCBI Taxonomy" id="151549"/>
    <lineage>
        <taxon>Eukaryota</taxon>
        <taxon>Metazoa</taxon>
        <taxon>Ecdysozoa</taxon>
        <taxon>Arthropoda</taxon>
        <taxon>Hexapoda</taxon>
        <taxon>Insecta</taxon>
        <taxon>Pterygota</taxon>
        <taxon>Neoptera</taxon>
        <taxon>Endopterygota</taxon>
        <taxon>Lepidoptera</taxon>
        <taxon>Glossata</taxon>
        <taxon>Ditrysia</taxon>
        <taxon>Tineoidea</taxon>
        <taxon>Psychidae</taxon>
        <taxon>Oiketicinae</taxon>
        <taxon>Eumeta</taxon>
    </lineage>
</organism>
<comment type="caution">
    <text evidence="2">The sequence shown here is derived from an EMBL/GenBank/DDBJ whole genome shotgun (WGS) entry which is preliminary data.</text>
</comment>
<evidence type="ECO:0000313" key="2">
    <source>
        <dbReference type="EMBL" id="GBP69959.1"/>
    </source>
</evidence>
<feature type="region of interest" description="Disordered" evidence="1">
    <location>
        <begin position="144"/>
        <end position="164"/>
    </location>
</feature>
<keyword evidence="3" id="KW-1185">Reference proteome</keyword>
<evidence type="ECO:0000313" key="3">
    <source>
        <dbReference type="Proteomes" id="UP000299102"/>
    </source>
</evidence>
<dbReference type="Proteomes" id="UP000299102">
    <property type="component" value="Unassembled WGS sequence"/>
</dbReference>
<evidence type="ECO:0008006" key="4">
    <source>
        <dbReference type="Google" id="ProtNLM"/>
    </source>
</evidence>
<name>A0A4C1Y5X8_EUMVA</name>
<reference evidence="2 3" key="1">
    <citation type="journal article" date="2019" name="Commun. Biol.">
        <title>The bagworm genome reveals a unique fibroin gene that provides high tensile strength.</title>
        <authorList>
            <person name="Kono N."/>
            <person name="Nakamura H."/>
            <person name="Ohtoshi R."/>
            <person name="Tomita M."/>
            <person name="Numata K."/>
            <person name="Arakawa K."/>
        </authorList>
    </citation>
    <scope>NUCLEOTIDE SEQUENCE [LARGE SCALE GENOMIC DNA]</scope>
</reference>
<dbReference type="OrthoDB" id="9995375at2759"/>
<dbReference type="AlphaFoldDB" id="A0A4C1Y5X8"/>
<proteinExistence type="predicted"/>
<accession>A0A4C1Y5X8</accession>
<sequence length="421" mass="46762">MKCKVFDTLSLVEVGGNKCRIVRTKNKTILLFSWEEKTPFSHACSLLSSLRDSSSEGAITLRTISVDAMSVSSETDLIKVDTGGYSILSEGSSGFERFQQHIAEHKKTELEESRQRAHKEKSESQRRIHLFLGALGRAVKGLPRAKSLQGASTSKPKRKKPKVPIDPKIAPIRAQKGEVDPPVPITVRQLRDHYVNAFSEFIRFIELSSKYLKVLKVTCQGILGLYLDESEARLTAALEDAEAAIYENDSQTIVKGKMSTIHMAAYSATSDLMALDEEQTERMKRPNIGKWFSGAEELRSSDHKRGLTSHFGAIVMATRLAGAKEDLLIGNVNQLPFIDRLNHFKMECIRPNLVVTVSKKLLCTNRNPMNVAYALNEVEKESYIAQGFGKGGESRVLTIHEAQGLTFDGIVIVPTTAKQKL</sequence>